<evidence type="ECO:0000256" key="2">
    <source>
        <dbReference type="ARBA" id="ARBA00022559"/>
    </source>
</evidence>
<dbReference type="Proteomes" id="UP000886653">
    <property type="component" value="Unassembled WGS sequence"/>
</dbReference>
<dbReference type="GO" id="GO:0005739">
    <property type="term" value="C:mitochondrion"/>
    <property type="evidence" value="ECO:0007669"/>
    <property type="project" value="TreeGrafter"/>
</dbReference>
<evidence type="ECO:0000256" key="1">
    <source>
        <dbReference type="ARBA" id="ARBA00005329"/>
    </source>
</evidence>
<evidence type="ECO:0000256" key="4">
    <source>
        <dbReference type="ARBA" id="ARBA00022723"/>
    </source>
</evidence>
<feature type="region of interest" description="Disordered" evidence="10">
    <location>
        <begin position="392"/>
        <end position="425"/>
    </location>
</feature>
<feature type="active site" evidence="8">
    <location>
        <position position="80"/>
    </location>
</feature>
<keyword evidence="4 9" id="KW-0479">Metal-binding</keyword>
<feature type="compositionally biased region" description="Polar residues" evidence="10">
    <location>
        <begin position="392"/>
        <end position="402"/>
    </location>
</feature>
<comment type="cofactor">
    <cofactor evidence="9">
        <name>heme</name>
        <dbReference type="ChEBI" id="CHEBI:30413"/>
    </cofactor>
</comment>
<accession>A0A9P6N9H1</accession>
<dbReference type="GO" id="GO:0042744">
    <property type="term" value="P:hydrogen peroxide catabolic process"/>
    <property type="evidence" value="ECO:0007669"/>
    <property type="project" value="UniProtKB-KW"/>
</dbReference>
<evidence type="ECO:0000256" key="6">
    <source>
        <dbReference type="ARBA" id="ARBA00023004"/>
    </source>
</evidence>
<feature type="binding site" description="axial binding residue" evidence="9">
    <location>
        <position position="362"/>
    </location>
    <ligand>
        <name>heme</name>
        <dbReference type="ChEBI" id="CHEBI:30413"/>
    </ligand>
    <ligandPart>
        <name>Fe</name>
        <dbReference type="ChEBI" id="CHEBI:18248"/>
    </ligandPart>
</feature>
<keyword evidence="6 9" id="KW-0408">Iron</keyword>
<keyword evidence="2" id="KW-0575">Peroxidase</keyword>
<dbReference type="PIRSF" id="PIRSF038928">
    <property type="entry name" value="Catalase_clade1-3"/>
    <property type="match status" value="1"/>
</dbReference>
<dbReference type="GO" id="GO:0004096">
    <property type="term" value="F:catalase activity"/>
    <property type="evidence" value="ECO:0007669"/>
    <property type="project" value="UniProtKB-EC"/>
</dbReference>
<dbReference type="GO" id="GO:0005777">
    <property type="term" value="C:peroxisome"/>
    <property type="evidence" value="ECO:0007669"/>
    <property type="project" value="TreeGrafter"/>
</dbReference>
<evidence type="ECO:0000256" key="7">
    <source>
        <dbReference type="ARBA" id="ARBA00023324"/>
    </source>
</evidence>
<sequence length="483" mass="53626">MDNLFLIFLLSGRTSPTFGHASFRLRAESYSYPYALDSQLETSMSPRNALQKGSTISLDPRAVAAQARFDREHIPPRAVHAAGAGAFGTFTVTTDFSSQYTTMDVLNGVGKQTPITVRLSNALGEKGSFDTARNIRGFALKFSTKQGIWDLVMNNTPVFFLRDPAKFPVLIHSQSRSPVTNLPDADIAFNYLANNPESLNQFLRTFSDAGTAKGWLQTDAFTGHAYQWINADGSWVYVKLWCRSNQGESNFTATEEAQVGDSDFGSRALYNSINSGEFPSWTVFAQVLTASQAASFRYDVLDVTKEWPFSLVKPHEIGRFELNKNPSNYFTEVEQLAFSPANVVEGWAPSADPVLQMRLFAYADAQRYRLGPYYQQIPVNCPMRCASQNQTGFPDFSPTGSSLADGRSPETSNSPTAPSELPDIDYEQPRDFYANLISMQKNDLINNLVEALSFVQNSTIRDRAIDVLSRASTELSTRIYAAM</sequence>
<proteinExistence type="inferred from homology"/>
<keyword evidence="3 9" id="KW-0349">Heme</keyword>
<dbReference type="PANTHER" id="PTHR11465:SF9">
    <property type="entry name" value="CATALASE"/>
    <property type="match status" value="1"/>
</dbReference>
<feature type="active site" evidence="8">
    <location>
        <position position="154"/>
    </location>
</feature>
<evidence type="ECO:0000256" key="9">
    <source>
        <dbReference type="PIRSR" id="PIRSR038928-2"/>
    </source>
</evidence>
<dbReference type="PRINTS" id="PR00067">
    <property type="entry name" value="CATALASE"/>
</dbReference>
<dbReference type="PROSITE" id="PS51402">
    <property type="entry name" value="CATALASE_3"/>
    <property type="match status" value="1"/>
</dbReference>
<dbReference type="InterPro" id="IPR010582">
    <property type="entry name" value="Catalase_immune_responsive"/>
</dbReference>
<dbReference type="GO" id="GO:0046872">
    <property type="term" value="F:metal ion binding"/>
    <property type="evidence" value="ECO:0007669"/>
    <property type="project" value="UniProtKB-KW"/>
</dbReference>
<dbReference type="SMART" id="SM01060">
    <property type="entry name" value="Catalase"/>
    <property type="match status" value="1"/>
</dbReference>
<evidence type="ECO:0000313" key="12">
    <source>
        <dbReference type="EMBL" id="KAG0140177.1"/>
    </source>
</evidence>
<dbReference type="InterPro" id="IPR002226">
    <property type="entry name" value="Catalase_haem_BS"/>
</dbReference>
<dbReference type="InterPro" id="IPR024711">
    <property type="entry name" value="Catalase_clade1/3"/>
</dbReference>
<dbReference type="OrthoDB" id="6880011at2759"/>
<comment type="caution">
    <text evidence="12">The sequence shown here is derived from an EMBL/GenBank/DDBJ whole genome shotgun (WGS) entry which is preliminary data.</text>
</comment>
<evidence type="ECO:0000256" key="10">
    <source>
        <dbReference type="SAM" id="MobiDB-lite"/>
    </source>
</evidence>
<dbReference type="GO" id="GO:0042542">
    <property type="term" value="P:response to hydrogen peroxide"/>
    <property type="evidence" value="ECO:0007669"/>
    <property type="project" value="TreeGrafter"/>
</dbReference>
<dbReference type="PANTHER" id="PTHR11465">
    <property type="entry name" value="CATALASE"/>
    <property type="match status" value="1"/>
</dbReference>
<name>A0A9P6N9H1_9BASI</name>
<keyword evidence="7" id="KW-0376">Hydrogen peroxide</keyword>
<dbReference type="Pfam" id="PF06628">
    <property type="entry name" value="Catalase-rel"/>
    <property type="match status" value="1"/>
</dbReference>
<dbReference type="GO" id="GO:0020037">
    <property type="term" value="F:heme binding"/>
    <property type="evidence" value="ECO:0007669"/>
    <property type="project" value="InterPro"/>
</dbReference>
<evidence type="ECO:0000256" key="3">
    <source>
        <dbReference type="ARBA" id="ARBA00022617"/>
    </source>
</evidence>
<dbReference type="Pfam" id="PF00199">
    <property type="entry name" value="Catalase"/>
    <property type="match status" value="1"/>
</dbReference>
<dbReference type="PROSITE" id="PS00437">
    <property type="entry name" value="CATALASE_1"/>
    <property type="match status" value="1"/>
</dbReference>
<reference evidence="12" key="1">
    <citation type="submission" date="2013-11" db="EMBL/GenBank/DDBJ databases">
        <title>Genome sequence of the fusiform rust pathogen reveals effectors for host alternation and coevolution with pine.</title>
        <authorList>
            <consortium name="DOE Joint Genome Institute"/>
            <person name="Smith K."/>
            <person name="Pendleton A."/>
            <person name="Kubisiak T."/>
            <person name="Anderson C."/>
            <person name="Salamov A."/>
            <person name="Aerts A."/>
            <person name="Riley R."/>
            <person name="Clum A."/>
            <person name="Lindquist E."/>
            <person name="Ence D."/>
            <person name="Campbell M."/>
            <person name="Kronenberg Z."/>
            <person name="Feau N."/>
            <person name="Dhillon B."/>
            <person name="Hamelin R."/>
            <person name="Burleigh J."/>
            <person name="Smith J."/>
            <person name="Yandell M."/>
            <person name="Nelson C."/>
            <person name="Grigoriev I."/>
            <person name="Davis J."/>
        </authorList>
    </citation>
    <scope>NUCLEOTIDE SEQUENCE</scope>
    <source>
        <strain evidence="12">G11</strain>
    </source>
</reference>
<evidence type="ECO:0000313" key="13">
    <source>
        <dbReference type="Proteomes" id="UP000886653"/>
    </source>
</evidence>
<keyword evidence="13" id="KW-1185">Reference proteome</keyword>
<dbReference type="EMBL" id="MU167468">
    <property type="protein sequence ID" value="KAG0140177.1"/>
    <property type="molecule type" value="Genomic_DNA"/>
</dbReference>
<dbReference type="InterPro" id="IPR020835">
    <property type="entry name" value="Catalase_sf"/>
</dbReference>
<dbReference type="Gene3D" id="2.40.180.10">
    <property type="entry name" value="Catalase core domain"/>
    <property type="match status" value="1"/>
</dbReference>
<evidence type="ECO:0000256" key="8">
    <source>
        <dbReference type="PIRSR" id="PIRSR038928-1"/>
    </source>
</evidence>
<organism evidence="12 13">
    <name type="scientific">Cronartium quercuum f. sp. fusiforme G11</name>
    <dbReference type="NCBI Taxonomy" id="708437"/>
    <lineage>
        <taxon>Eukaryota</taxon>
        <taxon>Fungi</taxon>
        <taxon>Dikarya</taxon>
        <taxon>Basidiomycota</taxon>
        <taxon>Pucciniomycotina</taxon>
        <taxon>Pucciniomycetes</taxon>
        <taxon>Pucciniales</taxon>
        <taxon>Coleosporiaceae</taxon>
        <taxon>Cronartium</taxon>
    </lineage>
</organism>
<evidence type="ECO:0000256" key="5">
    <source>
        <dbReference type="ARBA" id="ARBA00023002"/>
    </source>
</evidence>
<gene>
    <name evidence="12" type="ORF">CROQUDRAFT_665546</name>
</gene>
<dbReference type="InterPro" id="IPR018028">
    <property type="entry name" value="Catalase"/>
</dbReference>
<dbReference type="SUPFAM" id="SSF56634">
    <property type="entry name" value="Heme-dependent catalase-like"/>
    <property type="match status" value="1"/>
</dbReference>
<evidence type="ECO:0000259" key="11">
    <source>
        <dbReference type="SMART" id="SM01060"/>
    </source>
</evidence>
<comment type="similarity">
    <text evidence="1">Belongs to the catalase family.</text>
</comment>
<keyword evidence="5" id="KW-0560">Oxidoreductase</keyword>
<protein>
    <recommendedName>
        <fullName evidence="11">Catalase core domain-containing protein</fullName>
    </recommendedName>
</protein>
<feature type="domain" description="Catalase core" evidence="11">
    <location>
        <begin position="36"/>
        <end position="419"/>
    </location>
</feature>
<dbReference type="AlphaFoldDB" id="A0A9P6N9H1"/>
<dbReference type="InterPro" id="IPR011614">
    <property type="entry name" value="Catalase_core"/>
</dbReference>